<reference evidence="1" key="1">
    <citation type="submission" date="2019-08" db="EMBL/GenBank/DDBJ databases">
        <authorList>
            <person name="Kucharzyk K."/>
            <person name="Murdoch R.W."/>
            <person name="Higgins S."/>
            <person name="Loffler F."/>
        </authorList>
    </citation>
    <scope>NUCLEOTIDE SEQUENCE</scope>
</reference>
<organism evidence="1">
    <name type="scientific">bioreactor metagenome</name>
    <dbReference type="NCBI Taxonomy" id="1076179"/>
    <lineage>
        <taxon>unclassified sequences</taxon>
        <taxon>metagenomes</taxon>
        <taxon>ecological metagenomes</taxon>
    </lineage>
</organism>
<sequence length="190" mass="21574">MQNGYEDKSCDAQRDAKPIFHVCANQRHNSGCYHRRNRNANAIERAHHDGVIPELHQHRRDKKDCDNRRGCYAEDGGGSAAPSAALLTNERRGIHADDTGHALRKREHIHQLILRNPAAVFDNFVRQKRQHGISAAKHQRTDFEKRDIQRNEILHIGSILTKPAVAPIGVNRHTIGSHMRSNTIQTAQCR</sequence>
<evidence type="ECO:0000313" key="1">
    <source>
        <dbReference type="EMBL" id="MPN38847.1"/>
    </source>
</evidence>
<comment type="caution">
    <text evidence="1">The sequence shown here is derived from an EMBL/GenBank/DDBJ whole genome shotgun (WGS) entry which is preliminary data.</text>
</comment>
<gene>
    <name evidence="1" type="ORF">SDC9_186372</name>
</gene>
<dbReference type="AlphaFoldDB" id="A0A645HIR2"/>
<dbReference type="EMBL" id="VSSQ01094323">
    <property type="protein sequence ID" value="MPN38847.1"/>
    <property type="molecule type" value="Genomic_DNA"/>
</dbReference>
<accession>A0A645HIR2</accession>
<proteinExistence type="predicted"/>
<name>A0A645HIR2_9ZZZZ</name>
<protein>
    <submittedName>
        <fullName evidence="1">Uncharacterized protein</fullName>
    </submittedName>
</protein>